<feature type="transmembrane region" description="Helical" evidence="7">
    <location>
        <begin position="555"/>
        <end position="574"/>
    </location>
</feature>
<accession>A0ABT4ZDS5</accession>
<evidence type="ECO:0000259" key="8">
    <source>
        <dbReference type="PROSITE" id="PS50928"/>
    </source>
</evidence>
<dbReference type="InterPro" id="IPR000515">
    <property type="entry name" value="MetI-like"/>
</dbReference>
<feature type="transmembrane region" description="Helical" evidence="7">
    <location>
        <begin position="686"/>
        <end position="711"/>
    </location>
</feature>
<evidence type="ECO:0000256" key="6">
    <source>
        <dbReference type="ARBA" id="ARBA00023136"/>
    </source>
</evidence>
<protein>
    <submittedName>
        <fullName evidence="9">Iron ABC transporter permease</fullName>
    </submittedName>
</protein>
<name>A0ABT4ZDS5_9RHOB</name>
<dbReference type="CDD" id="cd06261">
    <property type="entry name" value="TM_PBP2"/>
    <property type="match status" value="2"/>
</dbReference>
<feature type="transmembrane region" description="Helical" evidence="7">
    <location>
        <begin position="156"/>
        <end position="178"/>
    </location>
</feature>
<evidence type="ECO:0000313" key="9">
    <source>
        <dbReference type="EMBL" id="MDB6177439.1"/>
    </source>
</evidence>
<dbReference type="SUPFAM" id="SSF161098">
    <property type="entry name" value="MetI-like"/>
    <property type="match status" value="2"/>
</dbReference>
<feature type="transmembrane region" description="Helical" evidence="7">
    <location>
        <begin position="87"/>
        <end position="106"/>
    </location>
</feature>
<feature type="transmembrane region" description="Helical" evidence="7">
    <location>
        <begin position="352"/>
        <end position="370"/>
    </location>
</feature>
<evidence type="ECO:0000256" key="2">
    <source>
        <dbReference type="ARBA" id="ARBA00022448"/>
    </source>
</evidence>
<keyword evidence="5 7" id="KW-1133">Transmembrane helix</keyword>
<gene>
    <name evidence="9" type="ORF">PAF17_07920</name>
</gene>
<evidence type="ECO:0000256" key="5">
    <source>
        <dbReference type="ARBA" id="ARBA00022989"/>
    </source>
</evidence>
<feature type="transmembrane region" description="Helical" evidence="7">
    <location>
        <begin position="580"/>
        <end position="596"/>
    </location>
</feature>
<dbReference type="Gene3D" id="1.10.3720.10">
    <property type="entry name" value="MetI-like"/>
    <property type="match status" value="2"/>
</dbReference>
<feature type="transmembrane region" description="Helical" evidence="7">
    <location>
        <begin position="126"/>
        <end position="144"/>
    </location>
</feature>
<feature type="transmembrane region" description="Helical" evidence="7">
    <location>
        <begin position="258"/>
        <end position="280"/>
    </location>
</feature>
<dbReference type="InterPro" id="IPR035906">
    <property type="entry name" value="MetI-like_sf"/>
</dbReference>
<feature type="transmembrane region" description="Helical" evidence="7">
    <location>
        <begin position="405"/>
        <end position="424"/>
    </location>
</feature>
<proteinExistence type="inferred from homology"/>
<feature type="transmembrane region" description="Helical" evidence="7">
    <location>
        <begin position="58"/>
        <end position="75"/>
    </location>
</feature>
<reference evidence="9" key="1">
    <citation type="submission" date="2022-12" db="EMBL/GenBank/DDBJ databases">
        <title>Paracoccus onchidii sp. nov., isolated from a marine invertebrate from the South China Sea.</title>
        <authorList>
            <person name="Xu S."/>
            <person name="Liu Z."/>
            <person name="Xu Y."/>
        </authorList>
    </citation>
    <scope>NUCLEOTIDE SEQUENCE</scope>
    <source>
        <strain evidence="9">Z330</strain>
    </source>
</reference>
<comment type="caution">
    <text evidence="9">The sequence shown here is derived from an EMBL/GenBank/DDBJ whole genome shotgun (WGS) entry which is preliminary data.</text>
</comment>
<feature type="transmembrane region" description="Helical" evidence="7">
    <location>
        <begin position="7"/>
        <end position="25"/>
    </location>
</feature>
<keyword evidence="2 7" id="KW-0813">Transport</keyword>
<organism evidence="9 10">
    <name type="scientific">Paracoccus onchidii</name>
    <dbReference type="NCBI Taxonomy" id="3017813"/>
    <lineage>
        <taxon>Bacteria</taxon>
        <taxon>Pseudomonadati</taxon>
        <taxon>Pseudomonadota</taxon>
        <taxon>Alphaproteobacteria</taxon>
        <taxon>Rhodobacterales</taxon>
        <taxon>Paracoccaceae</taxon>
        <taxon>Paracoccus</taxon>
    </lineage>
</organism>
<comment type="subcellular location">
    <subcellularLocation>
        <location evidence="1 7">Cell membrane</location>
        <topology evidence="1 7">Multi-pass membrane protein</topology>
    </subcellularLocation>
</comment>
<evidence type="ECO:0000256" key="3">
    <source>
        <dbReference type="ARBA" id="ARBA00022475"/>
    </source>
</evidence>
<dbReference type="RefSeq" id="WP_271888561.1">
    <property type="nucleotide sequence ID" value="NZ_JAQBIE010000008.1"/>
</dbReference>
<keyword evidence="10" id="KW-1185">Reference proteome</keyword>
<dbReference type="PANTHER" id="PTHR30183:SF7">
    <property type="entry name" value="FERRIC TRANSPORT SYSTEM PERMEASE PROTEIN FBPB 1-RELATED"/>
    <property type="match status" value="1"/>
</dbReference>
<evidence type="ECO:0000313" key="10">
    <source>
        <dbReference type="Proteomes" id="UP001165641"/>
    </source>
</evidence>
<evidence type="ECO:0000256" key="1">
    <source>
        <dbReference type="ARBA" id="ARBA00004651"/>
    </source>
</evidence>
<sequence length="736" mass="79752">MNTDNRRLDLVLAAGLFALIALPWYRVRQGFFSFEWLESYAQTAKHWPGLFQALDGRWQLWPVLVLMLAAFWLRFGRRPGARGSHLIAVGVAGLLWLMIESLSIGLRGWNWGVLTAAFGNIEGQQAFGAGAIVLGVVFSLLIAFGAAERGALKGDAFVLGAITLLVLLVAVFVFYPLISMFAGAFQDFDGSFTTVGVRNNIFDPKIWSLACLVGGNCGVAWRTFFLALCTATGTTVLGLVFALVVTRTRFRFKKSLRLLTVLPIITPPFVVGLALTMLLGRAGTVTQWIEMATGYELGRWLYGLTGIWLAQMLSFTPISFLVLIGVVEGVSPSMEEASQTLRSDRWRTFRKVSLPLMAPGLANAFLIGFIESMADFGNPLVLGGSGGVLSTEIFFAVVGAQNDPARATVLACVLLFFTLSAFLAQRFWLSGKNYATVTGKGDGGRHALLPRRVAWPVITIATAWAAFTITVYAMILFGGFVKVWGLDHSLTFDHYVRAFGVSITDGWHWTGVAWDSFWTTMGIALGAAPLTAAVGLLTAWLIVRQRFPGRGVFEFALMMSFAIPGTVIGISYIIAFNLPPLQMTGTAAILIACFVFRNMPVGVRGGVAAMAQLDGSLDEASLMLGAGSGRTMRKIILPLMRPAILAALVYSFVRAITSISAVIFLVSAKYNMATAYIVGLVENGEYGIAIAYSSVLILVMITVIGGFQLLVGERRIGRRELKQKTRAEAATQEVNA</sequence>
<feature type="transmembrane region" description="Helical" evidence="7">
    <location>
        <begin position="643"/>
        <end position="666"/>
    </location>
</feature>
<evidence type="ECO:0000256" key="4">
    <source>
        <dbReference type="ARBA" id="ARBA00022692"/>
    </source>
</evidence>
<keyword evidence="4 7" id="KW-0812">Transmembrane</keyword>
<comment type="similarity">
    <text evidence="7">Belongs to the binding-protein-dependent transport system permease family.</text>
</comment>
<dbReference type="EMBL" id="JAQBIE010000008">
    <property type="protein sequence ID" value="MDB6177439.1"/>
    <property type="molecule type" value="Genomic_DNA"/>
</dbReference>
<keyword evidence="3" id="KW-1003">Cell membrane</keyword>
<feature type="transmembrane region" description="Helical" evidence="7">
    <location>
        <begin position="224"/>
        <end position="246"/>
    </location>
</feature>
<dbReference type="PANTHER" id="PTHR30183">
    <property type="entry name" value="MOLYBDENUM TRANSPORT SYSTEM PERMEASE PROTEIN MODB"/>
    <property type="match status" value="1"/>
</dbReference>
<feature type="transmembrane region" description="Helical" evidence="7">
    <location>
        <begin position="300"/>
        <end position="331"/>
    </location>
</feature>
<feature type="domain" description="ABC transmembrane type-1" evidence="8">
    <location>
        <begin position="220"/>
        <end position="425"/>
    </location>
</feature>
<dbReference type="PROSITE" id="PS50928">
    <property type="entry name" value="ABC_TM1"/>
    <property type="match status" value="2"/>
</dbReference>
<dbReference type="Pfam" id="PF00528">
    <property type="entry name" value="BPD_transp_1"/>
    <property type="match status" value="2"/>
</dbReference>
<dbReference type="Proteomes" id="UP001165641">
    <property type="component" value="Unassembled WGS sequence"/>
</dbReference>
<feature type="transmembrane region" description="Helical" evidence="7">
    <location>
        <begin position="517"/>
        <end position="543"/>
    </location>
</feature>
<keyword evidence="6 7" id="KW-0472">Membrane</keyword>
<evidence type="ECO:0000256" key="7">
    <source>
        <dbReference type="RuleBase" id="RU363032"/>
    </source>
</evidence>
<feature type="transmembrane region" description="Helical" evidence="7">
    <location>
        <begin position="453"/>
        <end position="481"/>
    </location>
</feature>
<feature type="domain" description="ABC transmembrane type-1" evidence="8">
    <location>
        <begin position="517"/>
        <end position="707"/>
    </location>
</feature>